<evidence type="ECO:0000256" key="1">
    <source>
        <dbReference type="SAM" id="MobiDB-lite"/>
    </source>
</evidence>
<evidence type="ECO:0000313" key="2">
    <source>
        <dbReference type="EMBL" id="MCP2166448.1"/>
    </source>
</evidence>
<accession>A0AAE3KLE5</accession>
<protein>
    <submittedName>
        <fullName evidence="2">Uncharacterized protein</fullName>
    </submittedName>
</protein>
<gene>
    <name evidence="2" type="ORF">LX83_003316</name>
</gene>
<keyword evidence="3" id="KW-1185">Reference proteome</keyword>
<organism evidence="2 3">
    <name type="scientific">Goodfellowiella coeruleoviolacea</name>
    <dbReference type="NCBI Taxonomy" id="334858"/>
    <lineage>
        <taxon>Bacteria</taxon>
        <taxon>Bacillati</taxon>
        <taxon>Actinomycetota</taxon>
        <taxon>Actinomycetes</taxon>
        <taxon>Pseudonocardiales</taxon>
        <taxon>Pseudonocardiaceae</taxon>
        <taxon>Goodfellowiella</taxon>
    </lineage>
</organism>
<name>A0AAE3KLE5_9PSEU</name>
<sequence length="81" mass="8871">MTTEPVSGIPCGPPACANSSTFKDAYNPDDPLGSGFASRKERKELDERGRALARKLRQELPDEVDVLVQSLTAYDAEKMTK</sequence>
<dbReference type="EMBL" id="JAMTCK010000007">
    <property type="protein sequence ID" value="MCP2166448.1"/>
    <property type="molecule type" value="Genomic_DNA"/>
</dbReference>
<dbReference type="AlphaFoldDB" id="A0AAE3KLE5"/>
<proteinExistence type="predicted"/>
<comment type="caution">
    <text evidence="2">The sequence shown here is derived from an EMBL/GenBank/DDBJ whole genome shotgun (WGS) entry which is preliminary data.</text>
</comment>
<feature type="region of interest" description="Disordered" evidence="1">
    <location>
        <begin position="22"/>
        <end position="44"/>
    </location>
</feature>
<reference evidence="2" key="1">
    <citation type="submission" date="2022-06" db="EMBL/GenBank/DDBJ databases">
        <title>Genomic Encyclopedia of Archaeal and Bacterial Type Strains, Phase II (KMG-II): from individual species to whole genera.</title>
        <authorList>
            <person name="Goeker M."/>
        </authorList>
    </citation>
    <scope>NUCLEOTIDE SEQUENCE</scope>
    <source>
        <strain evidence="2">DSM 43935</strain>
    </source>
</reference>
<evidence type="ECO:0000313" key="3">
    <source>
        <dbReference type="Proteomes" id="UP001206128"/>
    </source>
</evidence>
<dbReference type="Proteomes" id="UP001206128">
    <property type="component" value="Unassembled WGS sequence"/>
</dbReference>